<dbReference type="AlphaFoldDB" id="A0A9P4GR66"/>
<dbReference type="RefSeq" id="XP_040792434.1">
    <property type="nucleotide sequence ID" value="XM_040938493.1"/>
</dbReference>
<keyword evidence="1" id="KW-0732">Signal</keyword>
<comment type="caution">
    <text evidence="2">The sequence shown here is derived from an EMBL/GenBank/DDBJ whole genome shotgun (WGS) entry which is preliminary data.</text>
</comment>
<evidence type="ECO:0008006" key="4">
    <source>
        <dbReference type="Google" id="ProtNLM"/>
    </source>
</evidence>
<dbReference type="Proteomes" id="UP000800039">
    <property type="component" value="Unassembled WGS sequence"/>
</dbReference>
<dbReference type="GeneID" id="63855749"/>
<name>A0A9P4GR66_9PLEO</name>
<reference evidence="2" key="1">
    <citation type="submission" date="2020-01" db="EMBL/GenBank/DDBJ databases">
        <authorList>
            <consortium name="DOE Joint Genome Institute"/>
            <person name="Haridas S."/>
            <person name="Albert R."/>
            <person name="Binder M."/>
            <person name="Bloem J."/>
            <person name="Labutti K."/>
            <person name="Salamov A."/>
            <person name="Andreopoulos B."/>
            <person name="Baker S.E."/>
            <person name="Barry K."/>
            <person name="Bills G."/>
            <person name="Bluhm B.H."/>
            <person name="Cannon C."/>
            <person name="Castanera R."/>
            <person name="Culley D.E."/>
            <person name="Daum C."/>
            <person name="Ezra D."/>
            <person name="Gonzalez J.B."/>
            <person name="Henrissat B."/>
            <person name="Kuo A."/>
            <person name="Liang C."/>
            <person name="Lipzen A."/>
            <person name="Lutzoni F."/>
            <person name="Magnuson J."/>
            <person name="Mondo S."/>
            <person name="Nolan M."/>
            <person name="Ohm R."/>
            <person name="Pangilinan J."/>
            <person name="Park H.-J."/>
            <person name="Ramirez L."/>
            <person name="Alfaro M."/>
            <person name="Sun H."/>
            <person name="Tritt A."/>
            <person name="Yoshinaga Y."/>
            <person name="Zwiers L.-H."/>
            <person name="Turgeon B.G."/>
            <person name="Goodwin S.B."/>
            <person name="Spatafora J.W."/>
            <person name="Crous P.W."/>
            <person name="Grigoriev I.V."/>
        </authorList>
    </citation>
    <scope>NUCLEOTIDE SEQUENCE</scope>
    <source>
        <strain evidence="2">CBS 394.84</strain>
    </source>
</reference>
<organism evidence="2 3">
    <name type="scientific">Cucurbitaria berberidis CBS 394.84</name>
    <dbReference type="NCBI Taxonomy" id="1168544"/>
    <lineage>
        <taxon>Eukaryota</taxon>
        <taxon>Fungi</taxon>
        <taxon>Dikarya</taxon>
        <taxon>Ascomycota</taxon>
        <taxon>Pezizomycotina</taxon>
        <taxon>Dothideomycetes</taxon>
        <taxon>Pleosporomycetidae</taxon>
        <taxon>Pleosporales</taxon>
        <taxon>Pleosporineae</taxon>
        <taxon>Cucurbitariaceae</taxon>
        <taxon>Cucurbitaria</taxon>
    </lineage>
</organism>
<evidence type="ECO:0000313" key="2">
    <source>
        <dbReference type="EMBL" id="KAF1849871.1"/>
    </source>
</evidence>
<evidence type="ECO:0000256" key="1">
    <source>
        <dbReference type="SAM" id="SignalP"/>
    </source>
</evidence>
<proteinExistence type="predicted"/>
<sequence>MSVITYALVDFLLLFLKSKVTLAKEYTVHVLDWAPCRLTWYNYTSRKLMRRRRWAESRSYRHTPFRTDVAHWLNLTRPGEPLWTCVSNKTRTPTFSRDSKRLTRYPGCHP</sequence>
<feature type="signal peptide" evidence="1">
    <location>
        <begin position="1"/>
        <end position="23"/>
    </location>
</feature>
<protein>
    <recommendedName>
        <fullName evidence="4">Secreted protein</fullName>
    </recommendedName>
</protein>
<dbReference type="EMBL" id="ML976614">
    <property type="protein sequence ID" value="KAF1849871.1"/>
    <property type="molecule type" value="Genomic_DNA"/>
</dbReference>
<gene>
    <name evidence="2" type="ORF">K460DRAFT_5283</name>
</gene>
<feature type="chain" id="PRO_5040363608" description="Secreted protein" evidence="1">
    <location>
        <begin position="24"/>
        <end position="110"/>
    </location>
</feature>
<accession>A0A9P4GR66</accession>
<evidence type="ECO:0000313" key="3">
    <source>
        <dbReference type="Proteomes" id="UP000800039"/>
    </source>
</evidence>
<keyword evidence="3" id="KW-1185">Reference proteome</keyword>